<feature type="transmembrane region" description="Helical" evidence="1">
    <location>
        <begin position="44"/>
        <end position="64"/>
    </location>
</feature>
<keyword evidence="1" id="KW-0472">Membrane</keyword>
<protein>
    <recommendedName>
        <fullName evidence="4">Secreted protein</fullName>
    </recommendedName>
</protein>
<gene>
    <name evidence="2" type="ORF">CP258_07035</name>
</gene>
<evidence type="ECO:0008006" key="4">
    <source>
        <dbReference type="Google" id="ProtNLM"/>
    </source>
</evidence>
<organism evidence="2 3">
    <name type="scientific">Corynebacterium pseudotuberculosis 258</name>
    <dbReference type="NCBI Taxonomy" id="1168865"/>
    <lineage>
        <taxon>Bacteria</taxon>
        <taxon>Bacillati</taxon>
        <taxon>Actinomycetota</taxon>
        <taxon>Actinomycetes</taxon>
        <taxon>Mycobacteriales</taxon>
        <taxon>Corynebacteriaceae</taxon>
        <taxon>Corynebacterium</taxon>
    </lineage>
</organism>
<evidence type="ECO:0000313" key="2">
    <source>
        <dbReference type="EMBL" id="AFK17006.1"/>
    </source>
</evidence>
<evidence type="ECO:0000256" key="1">
    <source>
        <dbReference type="SAM" id="Phobius"/>
    </source>
</evidence>
<feature type="transmembrane region" description="Helical" evidence="1">
    <location>
        <begin position="17"/>
        <end position="37"/>
    </location>
</feature>
<proteinExistence type="predicted"/>
<sequence>MKHPETYLAAATTGDYLVSYILFLVAGLLVGGVWSAFKAKNTLLAVALGACALAAIAGGIAWAVSLY</sequence>
<dbReference type="EMBL" id="CP003540">
    <property type="protein sequence ID" value="AFK17006.1"/>
    <property type="molecule type" value="Genomic_DNA"/>
</dbReference>
<dbReference type="RefSeq" id="WP_014523442.1">
    <property type="nucleotide sequence ID" value="NC_017945.3"/>
</dbReference>
<accession>A0AAU8QDW7</accession>
<name>A0AAU8QDW7_CORPS</name>
<keyword evidence="1" id="KW-1133">Transmembrane helix</keyword>
<evidence type="ECO:0000313" key="3">
    <source>
        <dbReference type="Proteomes" id="UP000006465"/>
    </source>
</evidence>
<dbReference type="KEGG" id="coe:CP258_07035"/>
<dbReference type="Proteomes" id="UP000006465">
    <property type="component" value="Chromosome"/>
</dbReference>
<dbReference type="AlphaFoldDB" id="A0AAU8QDW7"/>
<keyword evidence="1" id="KW-0812">Transmembrane</keyword>
<reference evidence="2 3" key="1">
    <citation type="journal article" date="2013" name="J. Biotechnol.">
        <title>Genome sequence of Corynebacterium pseudotuberculosis biovar equi strain 258 and prediction of antigenic targets to improve biotechnological vaccine production.</title>
        <authorList>
            <person name="Soares S.C."/>
            <person name="Trost E."/>
            <person name="Ramos R.T."/>
            <person name="Carneiro A.R."/>
            <person name="Santos A.R."/>
            <person name="Pinto A.C."/>
            <person name="Barbosa E."/>
            <person name="Aburjaile F."/>
            <person name="Ali A."/>
            <person name="Diniz C.A."/>
            <person name="Hassan S.S."/>
            <person name="Fiaux K."/>
            <person name="Guimaraes L.C."/>
            <person name="Bakhtiar S.M."/>
            <person name="Pereira U."/>
            <person name="Almeida S.S."/>
            <person name="Abreu V.A."/>
            <person name="Rocha F.S."/>
            <person name="Dorella F.A."/>
            <person name="Miyoshi A."/>
            <person name="Silva A."/>
            <person name="Azevedo V."/>
            <person name="Tauch A."/>
        </authorList>
    </citation>
    <scope>NUCLEOTIDE SEQUENCE [LARGE SCALE GENOMIC DNA]</scope>
    <source>
        <strain evidence="2 3">258</strain>
    </source>
</reference>